<dbReference type="PANTHER" id="PTHR11472:SF34">
    <property type="entry name" value="REGULATOR OF TELOMERE ELONGATION HELICASE 1"/>
    <property type="match status" value="1"/>
</dbReference>
<dbReference type="GO" id="GO:0043139">
    <property type="term" value="F:5'-3' DNA helicase activity"/>
    <property type="evidence" value="ECO:0007669"/>
    <property type="project" value="UniProtKB-EC"/>
</dbReference>
<evidence type="ECO:0000256" key="4">
    <source>
        <dbReference type="ARBA" id="ARBA00022801"/>
    </source>
</evidence>
<dbReference type="GO" id="GO:0051536">
    <property type="term" value="F:iron-sulfur cluster binding"/>
    <property type="evidence" value="ECO:0007669"/>
    <property type="project" value="UniProtKB-KW"/>
</dbReference>
<evidence type="ECO:0000256" key="11">
    <source>
        <dbReference type="ARBA" id="ARBA00038058"/>
    </source>
</evidence>
<comment type="cofactor">
    <cofactor evidence="1">
        <name>[4Fe-4S] cluster</name>
        <dbReference type="ChEBI" id="CHEBI:49883"/>
    </cofactor>
</comment>
<dbReference type="Proteomes" id="UP000052008">
    <property type="component" value="Unassembled WGS sequence"/>
</dbReference>
<dbReference type="SMART" id="SM00491">
    <property type="entry name" value="HELICc2"/>
    <property type="match status" value="1"/>
</dbReference>
<keyword evidence="9" id="KW-0238">DNA-binding</keyword>
<dbReference type="InterPro" id="IPR014013">
    <property type="entry name" value="Helic_SF1/SF2_ATP-bd_DinG/Rad3"/>
</dbReference>
<reference evidence="15 16" key="1">
    <citation type="journal article" date="2015" name="Microbiome">
        <title>Genomic resolution of linkages in carbon, nitrogen, and sulfur cycling among widespread estuary sediment bacteria.</title>
        <authorList>
            <person name="Baker B.J."/>
            <person name="Lazar C.S."/>
            <person name="Teske A.P."/>
            <person name="Dick G.J."/>
        </authorList>
    </citation>
    <scope>NUCLEOTIDE SEQUENCE [LARGE SCALE GENOMIC DNA]</scope>
    <source>
        <strain evidence="15">DG_24</strain>
    </source>
</reference>
<dbReference type="EC" id="5.6.2.3" evidence="12"/>
<dbReference type="InterPro" id="IPR014001">
    <property type="entry name" value="Helicase_ATP-bd"/>
</dbReference>
<dbReference type="InterPro" id="IPR045028">
    <property type="entry name" value="DinG/Rad3-like"/>
</dbReference>
<comment type="catalytic activity">
    <reaction evidence="13">
        <text>ATP + H2O = ADP + phosphate + H(+)</text>
        <dbReference type="Rhea" id="RHEA:13065"/>
        <dbReference type="ChEBI" id="CHEBI:15377"/>
        <dbReference type="ChEBI" id="CHEBI:15378"/>
        <dbReference type="ChEBI" id="CHEBI:30616"/>
        <dbReference type="ChEBI" id="CHEBI:43474"/>
        <dbReference type="ChEBI" id="CHEBI:456216"/>
        <dbReference type="EC" id="5.6.2.3"/>
    </reaction>
</comment>
<evidence type="ECO:0000256" key="5">
    <source>
        <dbReference type="ARBA" id="ARBA00022806"/>
    </source>
</evidence>
<accession>A0A0S7WVR0</accession>
<dbReference type="Pfam" id="PF06733">
    <property type="entry name" value="DEAD_2"/>
    <property type="match status" value="1"/>
</dbReference>
<dbReference type="InterPro" id="IPR006555">
    <property type="entry name" value="ATP-dep_Helicase_C"/>
</dbReference>
<keyword evidence="3" id="KW-0547">Nucleotide-binding</keyword>
<feature type="domain" description="Helicase ATP-binding" evidence="14">
    <location>
        <begin position="18"/>
        <end position="289"/>
    </location>
</feature>
<keyword evidence="5" id="KW-0347">Helicase</keyword>
<evidence type="ECO:0000256" key="12">
    <source>
        <dbReference type="ARBA" id="ARBA00044969"/>
    </source>
</evidence>
<dbReference type="SMART" id="SM00487">
    <property type="entry name" value="DEXDc"/>
    <property type="match status" value="1"/>
</dbReference>
<keyword evidence="10" id="KW-0413">Isomerase</keyword>
<evidence type="ECO:0000256" key="9">
    <source>
        <dbReference type="ARBA" id="ARBA00023125"/>
    </source>
</evidence>
<dbReference type="Gene3D" id="3.40.50.300">
    <property type="entry name" value="P-loop containing nucleotide triphosphate hydrolases"/>
    <property type="match status" value="2"/>
</dbReference>
<keyword evidence="2" id="KW-0479">Metal-binding</keyword>
<dbReference type="InterPro" id="IPR027417">
    <property type="entry name" value="P-loop_NTPase"/>
</dbReference>
<evidence type="ECO:0000256" key="6">
    <source>
        <dbReference type="ARBA" id="ARBA00022840"/>
    </source>
</evidence>
<sequence>MTLNEEMNIEHFFGPHGKLAARLPHFEFRREQVAMAKRIERTLATEGHLLVEAGTGTGKTLAYLVPLADWVLDGDRRAIVSTFTKALQSQLIDKDLPQLVDRLDIPIRYALCLGAANYLCTRRFRQFLHRGSKAIPASSDLISAIVEWEARTRRGLRSELALAEENRIWNEISRSPDACLGYRCPEAHNCYYRHARQEQEDAHILVVNHHLFFANLASGGNVLPPFNAVVFDEAHNLEDVASDHFGYHLSNRQIEHLLNSVHNPRTRSGIVGLPDLFEPEAVRQIRARVREARAASHRFFGEILMTWGEGPSAVRIRETGALGGGLQEPLTKLASALTEASLSIEDEMERIEVEGLAARANAAAVSIASFLELHLEGHVHWISIGEGRDDQEVALHAAPVEVASHLRREVFEPIHPVAMTSATLTVDSRFDYLRYRLGFDDADELLLPSPFDTENNVLLYLPPCAPDPRREPNAFVDSVALETKLLLDASRGRAFVLFTSYEMMRRVSGLVNSLGSKHTLLQQGELPREQLLDRFRQDLHSTLFGVHSFWQGVDVPGEALQCVIIVKLPFDVPTDPVTEARMEALADAGFDPFSSYLLPGAIMMLRQGVGRLIRTMEDRGVIAILDPRVKTMSYGRYFLNSLPPCPVTESRDDIDRFFMQIPIAD</sequence>
<dbReference type="Pfam" id="PF13307">
    <property type="entry name" value="Helicase_C_2"/>
    <property type="match status" value="1"/>
</dbReference>
<keyword evidence="8" id="KW-0411">Iron-sulfur</keyword>
<proteinExistence type="inferred from homology"/>
<dbReference type="PANTHER" id="PTHR11472">
    <property type="entry name" value="DNA REPAIR DEAD HELICASE RAD3/XP-D SUBFAMILY MEMBER"/>
    <property type="match status" value="1"/>
</dbReference>
<protein>
    <recommendedName>
        <fullName evidence="12">DNA 5'-3' helicase</fullName>
        <ecNumber evidence="12">5.6.2.3</ecNumber>
    </recommendedName>
</protein>
<evidence type="ECO:0000256" key="7">
    <source>
        <dbReference type="ARBA" id="ARBA00023004"/>
    </source>
</evidence>
<dbReference type="GO" id="GO:0046872">
    <property type="term" value="F:metal ion binding"/>
    <property type="evidence" value="ECO:0007669"/>
    <property type="project" value="UniProtKB-KW"/>
</dbReference>
<evidence type="ECO:0000256" key="3">
    <source>
        <dbReference type="ARBA" id="ARBA00022741"/>
    </source>
</evidence>
<dbReference type="InterPro" id="IPR011545">
    <property type="entry name" value="DEAD/DEAH_box_helicase_dom"/>
</dbReference>
<organism evidence="15 16">
    <name type="scientific">candidate division TA06 bacterium DG_24</name>
    <dbReference type="NCBI Taxonomy" id="1703770"/>
    <lineage>
        <taxon>Bacteria</taxon>
        <taxon>Bacteria division TA06</taxon>
    </lineage>
</organism>
<dbReference type="STRING" id="1703770.AMJ39_02115"/>
<keyword evidence="7" id="KW-0408">Iron</keyword>
<evidence type="ECO:0000256" key="13">
    <source>
        <dbReference type="ARBA" id="ARBA00048954"/>
    </source>
</evidence>
<evidence type="ECO:0000313" key="15">
    <source>
        <dbReference type="EMBL" id="KPJ54083.1"/>
    </source>
</evidence>
<dbReference type="Pfam" id="PF00270">
    <property type="entry name" value="DEAD"/>
    <property type="match status" value="1"/>
</dbReference>
<evidence type="ECO:0000256" key="8">
    <source>
        <dbReference type="ARBA" id="ARBA00023014"/>
    </source>
</evidence>
<dbReference type="PROSITE" id="PS51193">
    <property type="entry name" value="HELICASE_ATP_BIND_2"/>
    <property type="match status" value="1"/>
</dbReference>
<dbReference type="GO" id="GO:0005524">
    <property type="term" value="F:ATP binding"/>
    <property type="evidence" value="ECO:0007669"/>
    <property type="project" value="UniProtKB-KW"/>
</dbReference>
<dbReference type="InterPro" id="IPR010614">
    <property type="entry name" value="RAD3-like_helicase_DEAD"/>
</dbReference>
<keyword evidence="6" id="KW-0067">ATP-binding</keyword>
<gene>
    <name evidence="15" type="ORF">AMJ39_02115</name>
</gene>
<keyword evidence="4" id="KW-0378">Hydrolase</keyword>
<evidence type="ECO:0000256" key="10">
    <source>
        <dbReference type="ARBA" id="ARBA00023235"/>
    </source>
</evidence>
<evidence type="ECO:0000256" key="2">
    <source>
        <dbReference type="ARBA" id="ARBA00022723"/>
    </source>
</evidence>
<dbReference type="EMBL" id="LIZS01000007">
    <property type="protein sequence ID" value="KPJ54083.1"/>
    <property type="molecule type" value="Genomic_DNA"/>
</dbReference>
<comment type="similarity">
    <text evidence="11">Belongs to the helicase family. DinG subfamily.</text>
</comment>
<evidence type="ECO:0000256" key="1">
    <source>
        <dbReference type="ARBA" id="ARBA00001966"/>
    </source>
</evidence>
<dbReference type="GO" id="GO:0016818">
    <property type="term" value="F:hydrolase activity, acting on acid anhydrides, in phosphorus-containing anhydrides"/>
    <property type="evidence" value="ECO:0007669"/>
    <property type="project" value="InterPro"/>
</dbReference>
<evidence type="ECO:0000259" key="14">
    <source>
        <dbReference type="PROSITE" id="PS51193"/>
    </source>
</evidence>
<dbReference type="PATRIC" id="fig|1703770.3.peg.472"/>
<name>A0A0S7WVR0_UNCT6</name>
<comment type="caution">
    <text evidence="15">The sequence shown here is derived from an EMBL/GenBank/DDBJ whole genome shotgun (WGS) entry which is preliminary data.</text>
</comment>
<dbReference type="GO" id="GO:0003677">
    <property type="term" value="F:DNA binding"/>
    <property type="evidence" value="ECO:0007669"/>
    <property type="project" value="UniProtKB-KW"/>
</dbReference>
<dbReference type="SUPFAM" id="SSF52540">
    <property type="entry name" value="P-loop containing nucleoside triphosphate hydrolases"/>
    <property type="match status" value="1"/>
</dbReference>
<evidence type="ECO:0000313" key="16">
    <source>
        <dbReference type="Proteomes" id="UP000052008"/>
    </source>
</evidence>
<dbReference type="AlphaFoldDB" id="A0A0S7WVR0"/>
<dbReference type="GO" id="GO:0006139">
    <property type="term" value="P:nucleobase-containing compound metabolic process"/>
    <property type="evidence" value="ECO:0007669"/>
    <property type="project" value="InterPro"/>
</dbReference>